<evidence type="ECO:0000313" key="2">
    <source>
        <dbReference type="EMBL" id="GHE79012.1"/>
    </source>
</evidence>
<dbReference type="SMART" id="SM00986">
    <property type="entry name" value="UDG"/>
    <property type="match status" value="1"/>
</dbReference>
<gene>
    <name evidence="2" type="ORF">GCM10011501_03670</name>
</gene>
<feature type="domain" description="Uracil-DNA glycosylase-like" evidence="1">
    <location>
        <begin position="25"/>
        <end position="181"/>
    </location>
</feature>
<comment type="caution">
    <text evidence="2">The sequence shown here is derived from an EMBL/GenBank/DDBJ whole genome shotgun (WGS) entry which is preliminary data.</text>
</comment>
<evidence type="ECO:0000313" key="3">
    <source>
        <dbReference type="Proteomes" id="UP000626370"/>
    </source>
</evidence>
<reference evidence="3" key="1">
    <citation type="journal article" date="2019" name="Int. J. Syst. Evol. Microbiol.">
        <title>The Global Catalogue of Microorganisms (GCM) 10K type strain sequencing project: providing services to taxonomists for standard genome sequencing and annotation.</title>
        <authorList>
            <consortium name="The Broad Institute Genomics Platform"/>
            <consortium name="The Broad Institute Genome Sequencing Center for Infectious Disease"/>
            <person name="Wu L."/>
            <person name="Ma J."/>
        </authorList>
    </citation>
    <scope>NUCLEOTIDE SEQUENCE [LARGE SCALE GENOMIC DNA]</scope>
    <source>
        <strain evidence="3">CGMCC 1.15922</strain>
    </source>
</reference>
<sequence length="191" mass="21837">MKDLLSNIRSCTLCQDILPLQAKPILQASKNCKILIVGQAPGILTHEKGVPFDDLSGDRLRDWLGVDKKQFYDTDLFSILPMSFCYPGKGKSGDKPPIPLCAQVWRKQLLAQLTNVEFTIILGKYAVNWHLHQKASITELASQWKMFIEKKQIVLPHPSPRNNIWLKKNQWFDREVIPILQAKVHQILALT</sequence>
<dbReference type="PANTHER" id="PTHR42160:SF1">
    <property type="entry name" value="URACIL-DNA GLYCOSYLASE SUPERFAMILY PROTEIN"/>
    <property type="match status" value="1"/>
</dbReference>
<dbReference type="SUPFAM" id="SSF52141">
    <property type="entry name" value="Uracil-DNA glycosylase-like"/>
    <property type="match status" value="1"/>
</dbReference>
<dbReference type="Proteomes" id="UP000626370">
    <property type="component" value="Unassembled WGS sequence"/>
</dbReference>
<dbReference type="EMBL" id="BNAH01000001">
    <property type="protein sequence ID" value="GHE79012.1"/>
    <property type="molecule type" value="Genomic_DNA"/>
</dbReference>
<dbReference type="Gene3D" id="3.40.470.10">
    <property type="entry name" value="Uracil-DNA glycosylase-like domain"/>
    <property type="match status" value="1"/>
</dbReference>
<dbReference type="PANTHER" id="PTHR42160">
    <property type="entry name" value="URACIL-DNA GLYCOSYLASE SUPERFAMILY PROTEIN"/>
    <property type="match status" value="1"/>
</dbReference>
<dbReference type="Pfam" id="PF03167">
    <property type="entry name" value="UDG"/>
    <property type="match status" value="1"/>
</dbReference>
<dbReference type="CDD" id="cd10033">
    <property type="entry name" value="UDG_like"/>
    <property type="match status" value="1"/>
</dbReference>
<protein>
    <submittedName>
        <fullName evidence="2">IclR family transcriptional regulator</fullName>
    </submittedName>
</protein>
<dbReference type="InterPro" id="IPR036895">
    <property type="entry name" value="Uracil-DNA_glycosylase-like_sf"/>
</dbReference>
<dbReference type="InterPro" id="IPR047124">
    <property type="entry name" value="HI_0220.2"/>
</dbReference>
<organism evidence="2 3">
    <name type="scientific">Thalassotalea profundi</name>
    <dbReference type="NCBI Taxonomy" id="2036687"/>
    <lineage>
        <taxon>Bacteria</taxon>
        <taxon>Pseudomonadati</taxon>
        <taxon>Pseudomonadota</taxon>
        <taxon>Gammaproteobacteria</taxon>
        <taxon>Alteromonadales</taxon>
        <taxon>Colwelliaceae</taxon>
        <taxon>Thalassotalea</taxon>
    </lineage>
</organism>
<keyword evidence="3" id="KW-1185">Reference proteome</keyword>
<evidence type="ECO:0000259" key="1">
    <source>
        <dbReference type="SMART" id="SM00986"/>
    </source>
</evidence>
<name>A0ABQ3ICC2_9GAMM</name>
<dbReference type="SMART" id="SM00987">
    <property type="entry name" value="UreE_C"/>
    <property type="match status" value="1"/>
</dbReference>
<dbReference type="InterPro" id="IPR005122">
    <property type="entry name" value="Uracil-DNA_glycosylase-like"/>
</dbReference>
<proteinExistence type="predicted"/>
<dbReference type="RefSeq" id="WP_189376370.1">
    <property type="nucleotide sequence ID" value="NZ_BNAH01000001.1"/>
</dbReference>
<accession>A0ABQ3ICC2</accession>